<dbReference type="InterPro" id="IPR036864">
    <property type="entry name" value="Zn2-C6_fun-type_DNA-bd_sf"/>
</dbReference>
<keyword evidence="3" id="KW-0862">Zinc</keyword>
<keyword evidence="11" id="KW-1185">Reference proteome</keyword>
<keyword evidence="2" id="KW-0479">Metal-binding</keyword>
<dbReference type="CDD" id="cd00067">
    <property type="entry name" value="GAL4"/>
    <property type="match status" value="1"/>
</dbReference>
<sequence length="821" mass="90916">MTGPNKIVKRTGRDSRGVSRPSSGSALCKTCTPCRQKKVRCDGARPQCVECSTNNLSCIYPHDARREPRPSRARVQSLEATIATMLDHMKAAGILTTEMQSAWTAELMDADHPSRASQDYTTHGLSRLASTAAIASPLPTPTASTAAQEMGAGFLSSPPRSSVGPTDGETKPRLDSFNTILSRTGQGHMDSAELAPVKVAPRPISNDGNGDGTGLSPSEARVAGVFHENGYVSAVHGLASIMNPTSRAQHRENIQTMTRKGDDAVSASKARLISNAALQRQREARMFRNPRELMDLDGVDPELAKHLLDLHFNRQHYAYLISYRPAIMDSLASGGGPFANKLLLNAIFYSTSLYSDRLCLRADPEDPGSVGRRFYDRFRELLVDELDKPSIPSALALLLTSVSLVSQGRPSAGWSLSGTAHRMIIDLGCHLMLGPDYESTGSVSVTNERLLRRDLEQEMRKRLYWAAFTTDATQALYLGRPCMFASAQARVPLQLLDTFEELEEWEPYIDPKSPASAPPPYGRQPAHAVSTFSSLVRILQISTRINDLYGIQCVKYTTEYLLNKKESIEREFEKWQNSLPSHLRFDPDDTTTITPPPHQITPHTTFHALTILLHRAFLEEGHLRRHTDESSKRRGEEACIQSALMIQKLVRRYRESFTLRRAPFLLSYAVYSAVIVILRQERHERGQFTEPISFFWTCLSELQVGCNFGLKKPLSVLQDMVREFQTSIKESTSAGPEQSQPAGLDESFFFPLAMTPSAPGIAPATSGSTGTYVPPEYIPHMDHFDPAFGNSPGLLDFLNDQEKDISQDALYGLFAPSQPFP</sequence>
<name>A0A8H4KYQ7_9HYPO</name>
<dbReference type="GO" id="GO:0008270">
    <property type="term" value="F:zinc ion binding"/>
    <property type="evidence" value="ECO:0007669"/>
    <property type="project" value="InterPro"/>
</dbReference>
<protein>
    <recommendedName>
        <fullName evidence="9">Zn(2)-C6 fungal-type domain-containing protein</fullName>
    </recommendedName>
</protein>
<dbReference type="SMART" id="SM00906">
    <property type="entry name" value="Fungal_trans"/>
    <property type="match status" value="1"/>
</dbReference>
<dbReference type="Proteomes" id="UP000554235">
    <property type="component" value="Unassembled WGS sequence"/>
</dbReference>
<evidence type="ECO:0000313" key="11">
    <source>
        <dbReference type="Proteomes" id="UP000554235"/>
    </source>
</evidence>
<dbReference type="GO" id="GO:0003677">
    <property type="term" value="F:DNA binding"/>
    <property type="evidence" value="ECO:0007669"/>
    <property type="project" value="UniProtKB-KW"/>
</dbReference>
<dbReference type="PROSITE" id="PS00463">
    <property type="entry name" value="ZN2_CY6_FUNGAL_1"/>
    <property type="match status" value="1"/>
</dbReference>
<dbReference type="GO" id="GO:0000981">
    <property type="term" value="F:DNA-binding transcription factor activity, RNA polymerase II-specific"/>
    <property type="evidence" value="ECO:0007669"/>
    <property type="project" value="InterPro"/>
</dbReference>
<keyword evidence="7" id="KW-0539">Nucleus</keyword>
<organism evidence="10 11">
    <name type="scientific">Fusarium albosuccineum</name>
    <dbReference type="NCBI Taxonomy" id="1237068"/>
    <lineage>
        <taxon>Eukaryota</taxon>
        <taxon>Fungi</taxon>
        <taxon>Dikarya</taxon>
        <taxon>Ascomycota</taxon>
        <taxon>Pezizomycotina</taxon>
        <taxon>Sordariomycetes</taxon>
        <taxon>Hypocreomycetidae</taxon>
        <taxon>Hypocreales</taxon>
        <taxon>Nectriaceae</taxon>
        <taxon>Fusarium</taxon>
        <taxon>Fusarium decemcellulare species complex</taxon>
    </lineage>
</organism>
<reference evidence="10 11" key="1">
    <citation type="submission" date="2020-01" db="EMBL/GenBank/DDBJ databases">
        <title>Identification and distribution of gene clusters putatively required for synthesis of sphingolipid metabolism inhibitors in phylogenetically diverse species of the filamentous fungus Fusarium.</title>
        <authorList>
            <person name="Kim H.-S."/>
            <person name="Busman M."/>
            <person name="Brown D.W."/>
            <person name="Divon H."/>
            <person name="Uhlig S."/>
            <person name="Proctor R.H."/>
        </authorList>
    </citation>
    <scope>NUCLEOTIDE SEQUENCE [LARGE SCALE GENOMIC DNA]</scope>
    <source>
        <strain evidence="10 11">NRRL 20459</strain>
    </source>
</reference>
<dbReference type="SMART" id="SM00066">
    <property type="entry name" value="GAL4"/>
    <property type="match status" value="1"/>
</dbReference>
<dbReference type="CDD" id="cd12148">
    <property type="entry name" value="fungal_TF_MHR"/>
    <property type="match status" value="1"/>
</dbReference>
<dbReference type="InterPro" id="IPR051615">
    <property type="entry name" value="Transcr_Regulatory_Elem"/>
</dbReference>
<keyword evidence="6" id="KW-0804">Transcription</keyword>
<evidence type="ECO:0000256" key="4">
    <source>
        <dbReference type="ARBA" id="ARBA00023015"/>
    </source>
</evidence>
<dbReference type="PANTHER" id="PTHR31313">
    <property type="entry name" value="TY1 ENHANCER ACTIVATOR"/>
    <property type="match status" value="1"/>
</dbReference>
<dbReference type="Gene3D" id="4.10.240.10">
    <property type="entry name" value="Zn(2)-C6 fungal-type DNA-binding domain"/>
    <property type="match status" value="1"/>
</dbReference>
<evidence type="ECO:0000259" key="9">
    <source>
        <dbReference type="PROSITE" id="PS50048"/>
    </source>
</evidence>
<dbReference type="GO" id="GO:0006351">
    <property type="term" value="P:DNA-templated transcription"/>
    <property type="evidence" value="ECO:0007669"/>
    <property type="project" value="InterPro"/>
</dbReference>
<dbReference type="OrthoDB" id="4161332at2759"/>
<dbReference type="SUPFAM" id="SSF57701">
    <property type="entry name" value="Zn2/Cys6 DNA-binding domain"/>
    <property type="match status" value="1"/>
</dbReference>
<evidence type="ECO:0000313" key="10">
    <source>
        <dbReference type="EMBL" id="KAF4458288.1"/>
    </source>
</evidence>
<evidence type="ECO:0000256" key="2">
    <source>
        <dbReference type="ARBA" id="ARBA00022723"/>
    </source>
</evidence>
<dbReference type="AlphaFoldDB" id="A0A8H4KYQ7"/>
<dbReference type="InterPro" id="IPR001138">
    <property type="entry name" value="Zn2Cys6_DnaBD"/>
</dbReference>
<feature type="region of interest" description="Disordered" evidence="8">
    <location>
        <begin position="1"/>
        <end position="24"/>
    </location>
</feature>
<comment type="caution">
    <text evidence="10">The sequence shown here is derived from an EMBL/GenBank/DDBJ whole genome shotgun (WGS) entry which is preliminary data.</text>
</comment>
<proteinExistence type="predicted"/>
<feature type="domain" description="Zn(2)-C6 fungal-type" evidence="9">
    <location>
        <begin position="30"/>
        <end position="60"/>
    </location>
</feature>
<evidence type="ECO:0000256" key="7">
    <source>
        <dbReference type="ARBA" id="ARBA00023242"/>
    </source>
</evidence>
<gene>
    <name evidence="10" type="ORF">FALBO_14976</name>
</gene>
<evidence type="ECO:0000256" key="5">
    <source>
        <dbReference type="ARBA" id="ARBA00023125"/>
    </source>
</evidence>
<keyword evidence="4" id="KW-0805">Transcription regulation</keyword>
<comment type="subcellular location">
    <subcellularLocation>
        <location evidence="1">Nucleus</location>
    </subcellularLocation>
</comment>
<dbReference type="Pfam" id="PF00172">
    <property type="entry name" value="Zn_clus"/>
    <property type="match status" value="1"/>
</dbReference>
<dbReference type="EMBL" id="JAADYS010002514">
    <property type="protein sequence ID" value="KAF4458288.1"/>
    <property type="molecule type" value="Genomic_DNA"/>
</dbReference>
<evidence type="ECO:0000256" key="6">
    <source>
        <dbReference type="ARBA" id="ARBA00023163"/>
    </source>
</evidence>
<evidence type="ECO:0000256" key="8">
    <source>
        <dbReference type="SAM" id="MobiDB-lite"/>
    </source>
</evidence>
<dbReference type="PANTHER" id="PTHR31313:SF86">
    <property type="entry name" value="ZN(2)-C6 FUNGAL-TYPE DOMAIN-CONTAINING PROTEIN"/>
    <property type="match status" value="1"/>
</dbReference>
<evidence type="ECO:0000256" key="3">
    <source>
        <dbReference type="ARBA" id="ARBA00022833"/>
    </source>
</evidence>
<dbReference type="Pfam" id="PF04082">
    <property type="entry name" value="Fungal_trans"/>
    <property type="match status" value="1"/>
</dbReference>
<keyword evidence="5" id="KW-0238">DNA-binding</keyword>
<evidence type="ECO:0000256" key="1">
    <source>
        <dbReference type="ARBA" id="ARBA00004123"/>
    </source>
</evidence>
<feature type="region of interest" description="Disordered" evidence="8">
    <location>
        <begin position="152"/>
        <end position="173"/>
    </location>
</feature>
<dbReference type="GO" id="GO:0005634">
    <property type="term" value="C:nucleus"/>
    <property type="evidence" value="ECO:0007669"/>
    <property type="project" value="UniProtKB-SubCell"/>
</dbReference>
<dbReference type="PROSITE" id="PS50048">
    <property type="entry name" value="ZN2_CY6_FUNGAL_2"/>
    <property type="match status" value="1"/>
</dbReference>
<accession>A0A8H4KYQ7</accession>
<dbReference type="InterPro" id="IPR007219">
    <property type="entry name" value="XnlR_reg_dom"/>
</dbReference>